<keyword evidence="2" id="KW-1185">Reference proteome</keyword>
<evidence type="ECO:0000313" key="1">
    <source>
        <dbReference type="EMBL" id="TWT23962.1"/>
    </source>
</evidence>
<organism evidence="1 2">
    <name type="scientific">Corynebacterium canis</name>
    <dbReference type="NCBI Taxonomy" id="679663"/>
    <lineage>
        <taxon>Bacteria</taxon>
        <taxon>Bacillati</taxon>
        <taxon>Actinomycetota</taxon>
        <taxon>Actinomycetes</taxon>
        <taxon>Mycobacteriales</taxon>
        <taxon>Corynebacteriaceae</taxon>
        <taxon>Corynebacterium</taxon>
    </lineage>
</organism>
<dbReference type="OrthoDB" id="9911016at2"/>
<comment type="caution">
    <text evidence="1">The sequence shown here is derived from an EMBL/GenBank/DDBJ whole genome shotgun (WGS) entry which is preliminary data.</text>
</comment>
<proteinExistence type="predicted"/>
<gene>
    <name evidence="1" type="ORF">FRX94_09305</name>
</gene>
<dbReference type="RefSeq" id="WP_146324894.1">
    <property type="nucleotide sequence ID" value="NZ_BAABLR010000003.1"/>
</dbReference>
<name>A0A5C5UEN6_9CORY</name>
<dbReference type="AlphaFoldDB" id="A0A5C5UEN6"/>
<dbReference type="EMBL" id="VOHM01000021">
    <property type="protein sequence ID" value="TWT23962.1"/>
    <property type="molecule type" value="Genomic_DNA"/>
</dbReference>
<protein>
    <submittedName>
        <fullName evidence="1">Uncharacterized protein</fullName>
    </submittedName>
</protein>
<evidence type="ECO:0000313" key="2">
    <source>
        <dbReference type="Proteomes" id="UP000320791"/>
    </source>
</evidence>
<dbReference type="Proteomes" id="UP000320791">
    <property type="component" value="Unassembled WGS sequence"/>
</dbReference>
<reference evidence="1 2" key="1">
    <citation type="submission" date="2019-08" db="EMBL/GenBank/DDBJ databases">
        <authorList>
            <person name="Lei W."/>
        </authorList>
    </citation>
    <scope>NUCLEOTIDE SEQUENCE [LARGE SCALE GENOMIC DNA]</scope>
    <source>
        <strain evidence="1 2">CCUG 58627</strain>
    </source>
</reference>
<accession>A0A5C5UEN6</accession>
<sequence>MQKSYPSDALEVFALASPGIDAYAAYDAMHDAVSTLKAAYLRRLLYAEHPEAEKQCEMRLAQLEHMHRSVDLTNVEGLLGVARTAIDELAAIGGLGGGETR</sequence>